<dbReference type="SUPFAM" id="SSF55811">
    <property type="entry name" value="Nudix"/>
    <property type="match status" value="1"/>
</dbReference>
<keyword evidence="3" id="KW-1185">Reference proteome</keyword>
<reference evidence="2 3" key="1">
    <citation type="submission" date="2018-03" db="EMBL/GenBank/DDBJ databases">
        <title>Genomic Encyclopedia of Archaeal and Bacterial Type Strains, Phase II (KMG-II): from individual species to whole genera.</title>
        <authorList>
            <person name="Goeker M."/>
        </authorList>
    </citation>
    <scope>NUCLEOTIDE SEQUENCE [LARGE SCALE GENOMIC DNA]</scope>
    <source>
        <strain evidence="2 3">DSM 44720</strain>
    </source>
</reference>
<dbReference type="PROSITE" id="PS51462">
    <property type="entry name" value="NUDIX"/>
    <property type="match status" value="1"/>
</dbReference>
<dbReference type="PANTHER" id="PTHR43736:SF4">
    <property type="entry name" value="SLR1690 PROTEIN"/>
    <property type="match status" value="1"/>
</dbReference>
<accession>A0A2T0SLI5</accession>
<dbReference type="InterPro" id="IPR015797">
    <property type="entry name" value="NUDIX_hydrolase-like_dom_sf"/>
</dbReference>
<dbReference type="InterPro" id="IPR054105">
    <property type="entry name" value="WHD_NrtR"/>
</dbReference>
<evidence type="ECO:0000259" key="1">
    <source>
        <dbReference type="PROSITE" id="PS51462"/>
    </source>
</evidence>
<dbReference type="InterPro" id="IPR036390">
    <property type="entry name" value="WH_DNA-bd_sf"/>
</dbReference>
<evidence type="ECO:0000313" key="2">
    <source>
        <dbReference type="EMBL" id="PRY34277.1"/>
    </source>
</evidence>
<gene>
    <name evidence="2" type="ORF">CLV43_11750</name>
</gene>
<dbReference type="Gene3D" id="1.10.10.10">
    <property type="entry name" value="Winged helix-like DNA-binding domain superfamily/Winged helix DNA-binding domain"/>
    <property type="match status" value="1"/>
</dbReference>
<organism evidence="2 3">
    <name type="scientific">Umezawaea tangerina</name>
    <dbReference type="NCBI Taxonomy" id="84725"/>
    <lineage>
        <taxon>Bacteria</taxon>
        <taxon>Bacillati</taxon>
        <taxon>Actinomycetota</taxon>
        <taxon>Actinomycetes</taxon>
        <taxon>Pseudonocardiales</taxon>
        <taxon>Pseudonocardiaceae</taxon>
        <taxon>Umezawaea</taxon>
    </lineage>
</organism>
<dbReference type="PANTHER" id="PTHR43736">
    <property type="entry name" value="ADP-RIBOSE PYROPHOSPHATASE"/>
    <property type="match status" value="1"/>
</dbReference>
<dbReference type="OrthoDB" id="9786141at2"/>
<dbReference type="InterPro" id="IPR036388">
    <property type="entry name" value="WH-like_DNA-bd_sf"/>
</dbReference>
<dbReference type="EMBL" id="PVTF01000017">
    <property type="protein sequence ID" value="PRY34277.1"/>
    <property type="molecule type" value="Genomic_DNA"/>
</dbReference>
<evidence type="ECO:0000313" key="3">
    <source>
        <dbReference type="Proteomes" id="UP000239494"/>
    </source>
</evidence>
<dbReference type="Proteomes" id="UP000239494">
    <property type="component" value="Unassembled WGS sequence"/>
</dbReference>
<dbReference type="InterPro" id="IPR000086">
    <property type="entry name" value="NUDIX_hydrolase_dom"/>
</dbReference>
<dbReference type="RefSeq" id="WP_106195033.1">
    <property type="nucleotide sequence ID" value="NZ_PVTF01000017.1"/>
</dbReference>
<dbReference type="CDD" id="cd18873">
    <property type="entry name" value="NUDIX_NadM_like"/>
    <property type="match status" value="1"/>
</dbReference>
<name>A0A2T0SLI5_9PSEU</name>
<dbReference type="Pfam" id="PF00293">
    <property type="entry name" value="NUDIX"/>
    <property type="match status" value="1"/>
</dbReference>
<proteinExistence type="predicted"/>
<comment type="caution">
    <text evidence="2">The sequence shown here is derived from an EMBL/GenBank/DDBJ whole genome shotgun (WGS) entry which is preliminary data.</text>
</comment>
<dbReference type="Pfam" id="PF21906">
    <property type="entry name" value="WHD_NrtR"/>
    <property type="match status" value="1"/>
</dbReference>
<dbReference type="Gene3D" id="3.90.79.10">
    <property type="entry name" value="Nucleoside Triphosphate Pyrophosphohydrolase"/>
    <property type="match status" value="1"/>
</dbReference>
<dbReference type="SUPFAM" id="SSF46785">
    <property type="entry name" value="Winged helix' DNA-binding domain"/>
    <property type="match status" value="1"/>
</dbReference>
<sequence length="244" mass="26648">MVDKSWKIPEVALAVDLAVLTVRAGALQIMLVERGIEPYRGKLALPGGFLSDVDENLDDAASRELAEETGLELAGLHFEQLGTYGAANRDPRRRVVTVCYLAFVPELASPTAGGDARSAAWVPATTALDQRTELAFDHKKIVEDAVERARSKIEYTTLAAAFCAPEFTVADLRQVYELVWDEPLDPRNFNRKVTGTEGFLVATGAQTSRQSGRPAALYRRGPAHLLHPAMLRPPPPKPDTTRTS</sequence>
<feature type="domain" description="Nudix hydrolase" evidence="1">
    <location>
        <begin position="10"/>
        <end position="147"/>
    </location>
</feature>
<dbReference type="AlphaFoldDB" id="A0A2T0SLI5"/>
<protein>
    <submittedName>
        <fullName evidence="2">8-oxo-dGTP diphosphatase</fullName>
    </submittedName>
</protein>